<dbReference type="AlphaFoldDB" id="A0ABD0UMP1"/>
<name>A0ABD0UMP1_DENTH</name>
<evidence type="ECO:0000313" key="2">
    <source>
        <dbReference type="EMBL" id="KAL0913838.1"/>
    </source>
</evidence>
<evidence type="ECO:0000313" key="3">
    <source>
        <dbReference type="Proteomes" id="UP001552299"/>
    </source>
</evidence>
<organism evidence="2 3">
    <name type="scientific">Dendrobium thyrsiflorum</name>
    <name type="common">Pinecone-like raceme dendrobium</name>
    <name type="synonym">Orchid</name>
    <dbReference type="NCBI Taxonomy" id="117978"/>
    <lineage>
        <taxon>Eukaryota</taxon>
        <taxon>Viridiplantae</taxon>
        <taxon>Streptophyta</taxon>
        <taxon>Embryophyta</taxon>
        <taxon>Tracheophyta</taxon>
        <taxon>Spermatophyta</taxon>
        <taxon>Magnoliopsida</taxon>
        <taxon>Liliopsida</taxon>
        <taxon>Asparagales</taxon>
        <taxon>Orchidaceae</taxon>
        <taxon>Epidendroideae</taxon>
        <taxon>Malaxideae</taxon>
        <taxon>Dendrobiinae</taxon>
        <taxon>Dendrobium</taxon>
    </lineage>
</organism>
<keyword evidence="3" id="KW-1185">Reference proteome</keyword>
<accession>A0ABD0UMP1</accession>
<sequence>MGTPGSGESRYPLWLIVYIISSALPLCGCTLYILTRQQDPFGDPQISGDHGGTGIPSLVPSLSSSFLFHSILFILSEDSFSFLTQESEFSSLMFGRHIRLVNIRSFLSTLYSLFRFGQVNVEFPLSFLFALLFRFGQASIDSSHSPFRFGQVDIELFSFVVFEFGQTDVEFPPSGWVPDRVPGGHTSPPLHSPYFYFLLGGC</sequence>
<gene>
    <name evidence="2" type="ORF">M5K25_017328</name>
</gene>
<reference evidence="2 3" key="1">
    <citation type="journal article" date="2024" name="Plant Biotechnol. J.">
        <title>Dendrobium thyrsiflorum genome and its molecular insights into genes involved in important horticultural traits.</title>
        <authorList>
            <person name="Chen B."/>
            <person name="Wang J.Y."/>
            <person name="Zheng P.J."/>
            <person name="Li K.L."/>
            <person name="Liang Y.M."/>
            <person name="Chen X.F."/>
            <person name="Zhang C."/>
            <person name="Zhao X."/>
            <person name="He X."/>
            <person name="Zhang G.Q."/>
            <person name="Liu Z.J."/>
            <person name="Xu Q."/>
        </authorList>
    </citation>
    <scope>NUCLEOTIDE SEQUENCE [LARGE SCALE GENOMIC DNA]</scope>
    <source>
        <strain evidence="2">GZMU011</strain>
    </source>
</reference>
<keyword evidence="1" id="KW-0472">Membrane</keyword>
<proteinExistence type="predicted"/>
<dbReference type="EMBL" id="JANQDX010000013">
    <property type="protein sequence ID" value="KAL0913838.1"/>
    <property type="molecule type" value="Genomic_DNA"/>
</dbReference>
<keyword evidence="1" id="KW-1133">Transmembrane helix</keyword>
<keyword evidence="1" id="KW-0812">Transmembrane</keyword>
<feature type="transmembrane region" description="Helical" evidence="1">
    <location>
        <begin position="12"/>
        <end position="34"/>
    </location>
</feature>
<comment type="caution">
    <text evidence="2">The sequence shown here is derived from an EMBL/GenBank/DDBJ whole genome shotgun (WGS) entry which is preliminary data.</text>
</comment>
<evidence type="ECO:0000256" key="1">
    <source>
        <dbReference type="SAM" id="Phobius"/>
    </source>
</evidence>
<protein>
    <submittedName>
        <fullName evidence="2">Uncharacterized protein</fullName>
    </submittedName>
</protein>
<dbReference type="Proteomes" id="UP001552299">
    <property type="component" value="Unassembled WGS sequence"/>
</dbReference>